<evidence type="ECO:0000256" key="1">
    <source>
        <dbReference type="ARBA" id="ARBA00004123"/>
    </source>
</evidence>
<accession>A0ABQ8A105</accession>
<dbReference type="SUPFAM" id="SSF54637">
    <property type="entry name" value="Thioesterase/thiol ester dehydrase-isomerase"/>
    <property type="match status" value="1"/>
</dbReference>
<keyword evidence="5" id="KW-0539">Nucleus</keyword>
<dbReference type="InterPro" id="IPR029069">
    <property type="entry name" value="HotDog_dom_sf"/>
</dbReference>
<dbReference type="SMART" id="SM00380">
    <property type="entry name" value="AP2"/>
    <property type="match status" value="1"/>
</dbReference>
<gene>
    <name evidence="8" type="ORF">HID58_062277</name>
</gene>
<dbReference type="InterPro" id="IPR036955">
    <property type="entry name" value="AP2/ERF_dom_sf"/>
</dbReference>
<dbReference type="Proteomes" id="UP000824890">
    <property type="component" value="Unassembled WGS sequence"/>
</dbReference>
<sequence>MDYSSNVPSDDQNPVALRPPSSSSSYLTRDQEHQIMVSALRQVISNVGSDTSSPNGITSGADLPLPDAGPCPLCGITGCYGCAFQRRDEETKKEKKHKGVRKKPSGKWSAEIWIPRLKIKRWLGVFPTAEMAARAYDEAAAELAFPEEENNRSLKKIPILEDPEKYSIIGLKPRRADLDMNHHINNVTYIGWLLEVSVIIRAYSRDCRHAQTSIQVITLDYRLECQQDDVVDSLTTSKNGFATSGTQSHNDSQFLHLLRFFGDGQEINHGTTLWRKKPSR</sequence>
<dbReference type="EMBL" id="JAGKQM010000014">
    <property type="protein sequence ID" value="KAH0886181.1"/>
    <property type="molecule type" value="Genomic_DNA"/>
</dbReference>
<evidence type="ECO:0000256" key="3">
    <source>
        <dbReference type="ARBA" id="ARBA00023125"/>
    </source>
</evidence>
<evidence type="ECO:0000256" key="6">
    <source>
        <dbReference type="SAM" id="MobiDB-lite"/>
    </source>
</evidence>
<keyword evidence="3" id="KW-0238">DNA-binding</keyword>
<dbReference type="Pfam" id="PF20791">
    <property type="entry name" value="Acyl-ACP_TE_C"/>
    <property type="match status" value="1"/>
</dbReference>
<name>A0ABQ8A105_BRANA</name>
<dbReference type="InterPro" id="IPR049427">
    <property type="entry name" value="Acyl-ACP_TE_C"/>
</dbReference>
<dbReference type="PANTHER" id="PTHR31727:SF14">
    <property type="entry name" value="ACYL-[ACYL-CARRIER-PROTEIN] HYDROLASE"/>
    <property type="match status" value="1"/>
</dbReference>
<dbReference type="Gene3D" id="3.10.129.10">
    <property type="entry name" value="Hotdog Thioesterase"/>
    <property type="match status" value="1"/>
</dbReference>
<keyword evidence="9" id="KW-1185">Reference proteome</keyword>
<evidence type="ECO:0000313" key="9">
    <source>
        <dbReference type="Proteomes" id="UP000824890"/>
    </source>
</evidence>
<evidence type="ECO:0000313" key="8">
    <source>
        <dbReference type="EMBL" id="KAH0886181.1"/>
    </source>
</evidence>
<evidence type="ECO:0000256" key="5">
    <source>
        <dbReference type="ARBA" id="ARBA00023242"/>
    </source>
</evidence>
<dbReference type="PROSITE" id="PS51032">
    <property type="entry name" value="AP2_ERF"/>
    <property type="match status" value="1"/>
</dbReference>
<dbReference type="InterPro" id="IPR045023">
    <property type="entry name" value="FATA/B"/>
</dbReference>
<dbReference type="InterPro" id="IPR001471">
    <property type="entry name" value="AP2/ERF_dom"/>
</dbReference>
<keyword evidence="2" id="KW-0805">Transcription regulation</keyword>
<evidence type="ECO:0000256" key="2">
    <source>
        <dbReference type="ARBA" id="ARBA00023015"/>
    </source>
</evidence>
<keyword evidence="4" id="KW-0804">Transcription</keyword>
<proteinExistence type="predicted"/>
<dbReference type="PRINTS" id="PR00367">
    <property type="entry name" value="ETHRSPELEMNT"/>
</dbReference>
<dbReference type="InterPro" id="IPR016177">
    <property type="entry name" value="DNA-bd_dom_sf"/>
</dbReference>
<comment type="subcellular location">
    <subcellularLocation>
        <location evidence="1">Nucleus</location>
    </subcellularLocation>
</comment>
<feature type="compositionally biased region" description="Polar residues" evidence="6">
    <location>
        <begin position="1"/>
        <end position="12"/>
    </location>
</feature>
<evidence type="ECO:0000259" key="7">
    <source>
        <dbReference type="PROSITE" id="PS51032"/>
    </source>
</evidence>
<dbReference type="SUPFAM" id="SSF54171">
    <property type="entry name" value="DNA-binding domain"/>
    <property type="match status" value="1"/>
</dbReference>
<reference evidence="8 9" key="1">
    <citation type="submission" date="2021-05" db="EMBL/GenBank/DDBJ databases">
        <title>Genome Assembly of Synthetic Allotetraploid Brassica napus Reveals Homoeologous Exchanges between Subgenomes.</title>
        <authorList>
            <person name="Davis J.T."/>
        </authorList>
    </citation>
    <scope>NUCLEOTIDE SEQUENCE [LARGE SCALE GENOMIC DNA]</scope>
    <source>
        <strain evidence="9">cv. Da-Ae</strain>
        <tissue evidence="8">Seedling</tissue>
    </source>
</reference>
<feature type="domain" description="AP2/ERF" evidence="7">
    <location>
        <begin position="96"/>
        <end position="153"/>
    </location>
</feature>
<dbReference type="Gene3D" id="3.30.730.10">
    <property type="entry name" value="AP2/ERF domain"/>
    <property type="match status" value="1"/>
</dbReference>
<evidence type="ECO:0000256" key="4">
    <source>
        <dbReference type="ARBA" id="ARBA00023163"/>
    </source>
</evidence>
<feature type="region of interest" description="Disordered" evidence="6">
    <location>
        <begin position="1"/>
        <end position="28"/>
    </location>
</feature>
<organism evidence="8 9">
    <name type="scientific">Brassica napus</name>
    <name type="common">Rape</name>
    <dbReference type="NCBI Taxonomy" id="3708"/>
    <lineage>
        <taxon>Eukaryota</taxon>
        <taxon>Viridiplantae</taxon>
        <taxon>Streptophyta</taxon>
        <taxon>Embryophyta</taxon>
        <taxon>Tracheophyta</taxon>
        <taxon>Spermatophyta</taxon>
        <taxon>Magnoliopsida</taxon>
        <taxon>eudicotyledons</taxon>
        <taxon>Gunneridae</taxon>
        <taxon>Pentapetalae</taxon>
        <taxon>rosids</taxon>
        <taxon>malvids</taxon>
        <taxon>Brassicales</taxon>
        <taxon>Brassicaceae</taxon>
        <taxon>Brassiceae</taxon>
        <taxon>Brassica</taxon>
    </lineage>
</organism>
<dbReference type="PANTHER" id="PTHR31727">
    <property type="entry name" value="OLEOYL-ACYL CARRIER PROTEIN THIOESTERASE 1, CHLOROPLASTIC"/>
    <property type="match status" value="1"/>
</dbReference>
<comment type="caution">
    <text evidence="8">The sequence shown here is derived from an EMBL/GenBank/DDBJ whole genome shotgun (WGS) entry which is preliminary data.</text>
</comment>
<protein>
    <recommendedName>
        <fullName evidence="7">AP2/ERF domain-containing protein</fullName>
    </recommendedName>
</protein>